<dbReference type="Pfam" id="PF03450">
    <property type="entry name" value="CO_deh_flav_C"/>
    <property type="match status" value="2"/>
</dbReference>
<dbReference type="PRINTS" id="PR01609">
    <property type="entry name" value="CD36FAMILY"/>
</dbReference>
<dbReference type="SUPFAM" id="SSF54665">
    <property type="entry name" value="CO dehydrogenase molybdoprotein N-domain-like"/>
    <property type="match status" value="2"/>
</dbReference>
<dbReference type="InterPro" id="IPR002888">
    <property type="entry name" value="2Fe-2S-bd"/>
</dbReference>
<dbReference type="Gene3D" id="3.90.1170.50">
    <property type="entry name" value="Aldehyde oxidase/xanthine dehydrogenase, a/b hammerhead"/>
    <property type="match status" value="2"/>
</dbReference>
<comment type="cofactor">
    <cofactor evidence="2">
        <name>FAD</name>
        <dbReference type="ChEBI" id="CHEBI:57692"/>
    </cofactor>
</comment>
<dbReference type="GO" id="GO:0016491">
    <property type="term" value="F:oxidoreductase activity"/>
    <property type="evidence" value="ECO:0007669"/>
    <property type="project" value="UniProtKB-KW"/>
</dbReference>
<dbReference type="GO" id="GO:0051537">
    <property type="term" value="F:2 iron, 2 sulfur cluster binding"/>
    <property type="evidence" value="ECO:0007669"/>
    <property type="project" value="UniProtKB-KW"/>
</dbReference>
<dbReference type="FunFam" id="3.90.1170.50:FF:000003">
    <property type="entry name" value="Aldehyde oxidase"/>
    <property type="match status" value="1"/>
</dbReference>
<keyword evidence="17" id="KW-0520">NAD</keyword>
<keyword evidence="16" id="KW-0411">Iron-sulfur</keyword>
<keyword evidence="18 21" id="KW-0472">Membrane</keyword>
<evidence type="ECO:0000256" key="11">
    <source>
        <dbReference type="ARBA" id="ARBA00022723"/>
    </source>
</evidence>
<dbReference type="InterPro" id="IPR012675">
    <property type="entry name" value="Beta-grasp_dom_sf"/>
</dbReference>
<comment type="cofactor">
    <cofactor evidence="1">
        <name>Mo-molybdopterin</name>
        <dbReference type="ChEBI" id="CHEBI:71302"/>
    </cofactor>
</comment>
<dbReference type="PROSITE" id="PS51387">
    <property type="entry name" value="FAD_PCMH"/>
    <property type="match status" value="1"/>
</dbReference>
<evidence type="ECO:0000259" key="22">
    <source>
        <dbReference type="PROSITE" id="PS51387"/>
    </source>
</evidence>
<dbReference type="InterPro" id="IPR036318">
    <property type="entry name" value="FAD-bd_PCMH-like_sf"/>
</dbReference>
<dbReference type="GO" id="GO:0071949">
    <property type="term" value="F:FAD binding"/>
    <property type="evidence" value="ECO:0007669"/>
    <property type="project" value="InterPro"/>
</dbReference>
<dbReference type="Pfam" id="PF20256">
    <property type="entry name" value="MoCoBD_2"/>
    <property type="match status" value="2"/>
</dbReference>
<dbReference type="Gene3D" id="3.30.43.10">
    <property type="entry name" value="Uridine Diphospho-n-acetylenolpyruvylglucosamine Reductase, domain 2"/>
    <property type="match status" value="1"/>
</dbReference>
<keyword evidence="8" id="KW-0285">Flavoprotein</keyword>
<evidence type="ECO:0000256" key="3">
    <source>
        <dbReference type="ARBA" id="ARBA00004236"/>
    </source>
</evidence>
<proteinExistence type="inferred from homology"/>
<dbReference type="Pfam" id="PF00941">
    <property type="entry name" value="FAD_binding_5"/>
    <property type="match status" value="1"/>
</dbReference>
<reference evidence="23" key="1">
    <citation type="submission" date="2021-09" db="EMBL/GenBank/DDBJ databases">
        <authorList>
            <person name="Martin H S."/>
        </authorList>
    </citation>
    <scope>NUCLEOTIDE SEQUENCE</scope>
</reference>
<dbReference type="Pfam" id="PF00111">
    <property type="entry name" value="Fer2"/>
    <property type="match status" value="1"/>
</dbReference>
<comment type="similarity">
    <text evidence="4">Belongs to the xanthine dehydrogenase family.</text>
</comment>
<dbReference type="InterPro" id="IPR000674">
    <property type="entry name" value="Ald_Oxase/Xan_DH_a/b"/>
</dbReference>
<evidence type="ECO:0000256" key="5">
    <source>
        <dbReference type="ARBA" id="ARBA00010532"/>
    </source>
</evidence>
<evidence type="ECO:0000256" key="9">
    <source>
        <dbReference type="ARBA" id="ARBA00022692"/>
    </source>
</evidence>
<dbReference type="Pfam" id="PF01315">
    <property type="entry name" value="Ald_Xan_dh_C"/>
    <property type="match status" value="2"/>
</dbReference>
<dbReference type="Gene3D" id="3.30.390.50">
    <property type="entry name" value="CO dehydrogenase flavoprotein, C-terminal domain"/>
    <property type="match status" value="2"/>
</dbReference>
<dbReference type="FunFam" id="3.10.20.30:FF:000012">
    <property type="entry name" value="Xanthine dehydrogenase/oxidase"/>
    <property type="match status" value="2"/>
</dbReference>
<dbReference type="InterPro" id="IPR016208">
    <property type="entry name" value="Ald_Oxase/xanthine_DH-like"/>
</dbReference>
<dbReference type="EMBL" id="CAKASE010000081">
    <property type="protein sequence ID" value="CAG9583082.1"/>
    <property type="molecule type" value="Genomic_DNA"/>
</dbReference>
<evidence type="ECO:0000256" key="18">
    <source>
        <dbReference type="ARBA" id="ARBA00023136"/>
    </source>
</evidence>
<dbReference type="InterPro" id="IPR036683">
    <property type="entry name" value="CO_DH_flav_C_dom_sf"/>
</dbReference>
<dbReference type="GO" id="GO:0005506">
    <property type="term" value="F:iron ion binding"/>
    <property type="evidence" value="ECO:0007669"/>
    <property type="project" value="InterPro"/>
</dbReference>
<dbReference type="SMART" id="SM01092">
    <property type="entry name" value="CO_deh_flav_C"/>
    <property type="match status" value="2"/>
</dbReference>
<dbReference type="FunFam" id="3.30.390.50:FF:000003">
    <property type="entry name" value="Aldehyde oxidase1"/>
    <property type="match status" value="1"/>
</dbReference>
<evidence type="ECO:0000256" key="19">
    <source>
        <dbReference type="ARBA" id="ARBA00023180"/>
    </source>
</evidence>
<dbReference type="FunFam" id="3.30.365.10:FF:000001">
    <property type="entry name" value="Xanthine dehydrogenase oxidase"/>
    <property type="match status" value="2"/>
</dbReference>
<dbReference type="InterPro" id="IPR037165">
    <property type="entry name" value="AldOxase/xan_DH_Mopterin-bd_sf"/>
</dbReference>
<dbReference type="Proteomes" id="UP000789524">
    <property type="component" value="Unassembled WGS sequence"/>
</dbReference>
<evidence type="ECO:0000256" key="13">
    <source>
        <dbReference type="ARBA" id="ARBA00022989"/>
    </source>
</evidence>
<dbReference type="InterPro" id="IPR002346">
    <property type="entry name" value="Mopterin_DH_FAD-bd"/>
</dbReference>
<dbReference type="Pfam" id="PF01799">
    <property type="entry name" value="Fer2_2"/>
    <property type="match status" value="2"/>
</dbReference>
<dbReference type="InterPro" id="IPR036856">
    <property type="entry name" value="Ald_Oxase/Xan_DH_a/b_sf"/>
</dbReference>
<dbReference type="PROSITE" id="PS00197">
    <property type="entry name" value="2FE2S_FER_1"/>
    <property type="match status" value="2"/>
</dbReference>
<dbReference type="InterPro" id="IPR016166">
    <property type="entry name" value="FAD-bd_PCMH"/>
</dbReference>
<dbReference type="InterPro" id="IPR001041">
    <property type="entry name" value="2Fe-2S_ferredoxin-type"/>
</dbReference>
<feature type="transmembrane region" description="Helical" evidence="21">
    <location>
        <begin position="2677"/>
        <end position="2698"/>
    </location>
</feature>
<accession>A0A8J2WD70</accession>
<evidence type="ECO:0000256" key="16">
    <source>
        <dbReference type="ARBA" id="ARBA00023014"/>
    </source>
</evidence>
<dbReference type="InterPro" id="IPR005107">
    <property type="entry name" value="CO_DH_flav_C"/>
</dbReference>
<dbReference type="FunFam" id="3.30.365.10:FF:000008">
    <property type="entry name" value="Aldehyde oxidase1"/>
    <property type="match status" value="2"/>
</dbReference>
<dbReference type="SUPFAM" id="SSF56176">
    <property type="entry name" value="FAD-binding/transporter-associated domain-like"/>
    <property type="match status" value="1"/>
</dbReference>
<evidence type="ECO:0000256" key="2">
    <source>
        <dbReference type="ARBA" id="ARBA00001974"/>
    </source>
</evidence>
<comment type="cofactor">
    <cofactor evidence="20">
        <name>[2Fe-2S] cluster</name>
        <dbReference type="ChEBI" id="CHEBI:190135"/>
    </cofactor>
</comment>
<keyword evidence="12" id="KW-0274">FAD</keyword>
<dbReference type="GO" id="GO:0005886">
    <property type="term" value="C:plasma membrane"/>
    <property type="evidence" value="ECO:0007669"/>
    <property type="project" value="UniProtKB-SubCell"/>
</dbReference>
<keyword evidence="24" id="KW-1185">Reference proteome</keyword>
<keyword evidence="9 21" id="KW-0812">Transmembrane</keyword>
<comment type="similarity">
    <text evidence="5">Belongs to the CD36 family.</text>
</comment>
<organism evidence="23 24">
    <name type="scientific">Danaus chrysippus</name>
    <name type="common">African queen</name>
    <dbReference type="NCBI Taxonomy" id="151541"/>
    <lineage>
        <taxon>Eukaryota</taxon>
        <taxon>Metazoa</taxon>
        <taxon>Ecdysozoa</taxon>
        <taxon>Arthropoda</taxon>
        <taxon>Hexapoda</taxon>
        <taxon>Insecta</taxon>
        <taxon>Pterygota</taxon>
        <taxon>Neoptera</taxon>
        <taxon>Endopterygota</taxon>
        <taxon>Lepidoptera</taxon>
        <taxon>Glossata</taxon>
        <taxon>Ditrysia</taxon>
        <taxon>Papilionoidea</taxon>
        <taxon>Nymphalidae</taxon>
        <taxon>Danainae</taxon>
        <taxon>Danaini</taxon>
        <taxon>Danaina</taxon>
        <taxon>Danaus</taxon>
        <taxon>Anosia</taxon>
    </lineage>
</organism>
<keyword evidence="7" id="KW-0500">Molybdenum</keyword>
<comment type="subcellular location">
    <subcellularLocation>
        <location evidence="3">Cell membrane</location>
    </subcellularLocation>
</comment>
<evidence type="ECO:0000256" key="1">
    <source>
        <dbReference type="ARBA" id="ARBA00001924"/>
    </source>
</evidence>
<dbReference type="InterPro" id="IPR002159">
    <property type="entry name" value="CD36_fam"/>
</dbReference>
<comment type="caution">
    <text evidence="23">The sequence shown here is derived from an EMBL/GenBank/DDBJ whole genome shotgun (WGS) entry which is preliminary data.</text>
</comment>
<dbReference type="InterPro" id="IPR016167">
    <property type="entry name" value="FAD-bd_PCMH_sub1"/>
</dbReference>
<dbReference type="InterPro" id="IPR008274">
    <property type="entry name" value="AldOxase/xan_DH_MoCoBD1"/>
</dbReference>
<dbReference type="SUPFAM" id="SSF47741">
    <property type="entry name" value="CO dehydrogenase ISP C-domain like"/>
    <property type="match status" value="2"/>
</dbReference>
<feature type="domain" description="FAD-binding PCMH-type" evidence="22">
    <location>
        <begin position="1283"/>
        <end position="1497"/>
    </location>
</feature>
<evidence type="ECO:0000313" key="23">
    <source>
        <dbReference type="EMBL" id="CAG9583082.1"/>
    </source>
</evidence>
<dbReference type="SUPFAM" id="SSF54292">
    <property type="entry name" value="2Fe-2S ferredoxin-like"/>
    <property type="match status" value="2"/>
</dbReference>
<dbReference type="InterPro" id="IPR006058">
    <property type="entry name" value="2Fe2S_fd_BS"/>
</dbReference>
<keyword evidence="14" id="KW-0560">Oxidoreductase</keyword>
<dbReference type="SUPFAM" id="SSF55447">
    <property type="entry name" value="CO dehydrogenase flavoprotein C-terminal domain-like"/>
    <property type="match status" value="2"/>
</dbReference>
<keyword evidence="15" id="KW-0408">Iron</keyword>
<evidence type="ECO:0000256" key="10">
    <source>
        <dbReference type="ARBA" id="ARBA00022714"/>
    </source>
</evidence>
<dbReference type="SUPFAM" id="SSF56003">
    <property type="entry name" value="Molybdenum cofactor-binding domain"/>
    <property type="match status" value="2"/>
</dbReference>
<dbReference type="PANTHER" id="PTHR11908">
    <property type="entry name" value="XANTHINE DEHYDROGENASE"/>
    <property type="match status" value="1"/>
</dbReference>
<dbReference type="InterPro" id="IPR036884">
    <property type="entry name" value="2Fe-2S-bd_dom_sf"/>
</dbReference>
<dbReference type="Gene3D" id="3.30.365.10">
    <property type="entry name" value="Aldehyde oxidase/xanthine dehydrogenase, molybdopterin binding domain"/>
    <property type="match status" value="8"/>
</dbReference>
<keyword evidence="13 21" id="KW-1133">Transmembrane helix</keyword>
<evidence type="ECO:0000256" key="12">
    <source>
        <dbReference type="ARBA" id="ARBA00022827"/>
    </source>
</evidence>
<evidence type="ECO:0000256" key="7">
    <source>
        <dbReference type="ARBA" id="ARBA00022505"/>
    </source>
</evidence>
<evidence type="ECO:0000256" key="20">
    <source>
        <dbReference type="ARBA" id="ARBA00034078"/>
    </source>
</evidence>
<evidence type="ECO:0000256" key="17">
    <source>
        <dbReference type="ARBA" id="ARBA00023027"/>
    </source>
</evidence>
<keyword evidence="10" id="KW-0001">2Fe-2S</keyword>
<dbReference type="OrthoDB" id="8300278at2759"/>
<evidence type="ECO:0000256" key="8">
    <source>
        <dbReference type="ARBA" id="ARBA00022630"/>
    </source>
</evidence>
<evidence type="ECO:0000256" key="15">
    <source>
        <dbReference type="ARBA" id="ARBA00023004"/>
    </source>
</evidence>
<sequence length="2735" mass="305270">MWFNLDGKFGPDVTLNEYIRNVANLKGTKYMCNEGGCGVCIVSVQVALPPAQEIKTFAVNSCLVSILSCHGWEITTIEGIGNKNKGYHEIQQRLTKFSGTQCGYCSPGMVMNMYSIYKNKNGKLTSSEIENSFGGNICRCTGYRSIADAFKSFATDANHELLKQVEDIEDLGAAKCPKNCIHKKCKIIERTNKNEIYYKSGDIGEKESCKFEGIKTQTDMLIIDCGAYTWYKIMPRAQNAHAIVNAGFLLKSYPNSRLLESAIIVYGGISNTFIHAEITEGILTGRDPFTNETLQLALGTLLDEIKPVHNPPDPSVDFRKMLAVSLFYKAILYLCPDDMINPIYRSGGEILKRSISHGTQSFETDKNVWPLNQPVNKIEAIAQCSGEAIYSNDITIESEEIFAAFVTADANVGSIVSGFDVTEAFKLPGVLSIYTAKDIPGDNTFTPSNIPIMTAKEEILCSGKVMFYGQPAAIIVASREKTAIKAANLVKIMYSHVSTQKPLLTADDVFDSVEVKERTMNNISIAPTDIGNDVKHVLKGEFKLKSQCHFFMEPQTCVVKPVDDSLEVYSSTQWLDLTSTAIAQCLKIPLNKVNVIVRRVGGGYGGKISRSSQIACATALVSFLQGKSCRFILPLMTNMKSLGKRLPVQNKFEVGINDDGKIQYLKKEFYHDNGHSFNENISATTVMHITSSYDTRRWQIDANSVITDNASNTYCRSPSSTESIAMVENIMEFIAYSIGKDPIEVRLQNMLLEKNPLPEMIIQLKNDSEYDSRLNNIKIYNEQNRWTKKSLKIMPMTFEIFYFGNFNSVISIYHADGSVVIHHGGIEMGQGLNTKVAQVCAYVLGAPLSKIEIQPSSSFISPNAMVTGASIGSECVAFATMKACEIILERLAPIKETETLSWEELISTAYAKGIDLQASYMYSGKDDLQPYNVYAVCALELEIDLLTGNHDVKRVDLLEDTGRSLSPIIDITQIEGAFAMGLGYWTSEDLVYDEVTGKLLTDTTWTYKPPGFKDVPADLRIYFRRNAGNEFGVLQSKATGEPAFCLATVLLHAIREALQSGRHDSGYPDEWLDIVDGRFGPDVSLNEYIRTVADLRGTKVMCQEGGCGACIVAVKAALPPTHEVKIFSVNSCLVSVLSCHGWEVTTVEGLGNRNEGYHEIQSRLASFNGTQCGYCTPGWVMNMYSLYLSKNKKLSTAEVENSFASNICRCTGYRPIADAFKSFATDAEERLKKKIIDIEDMATFTCCGFKCSKNCVHKSDGTKNTNDDDWCLIDRTTIKTLTIKSDKHKWFKVNTLAEAFKAMSDHHDYKLIAGNTGQGVYHVSEYPKNIIDIFNVTEIKGYSLDVNLILGSGMVLTDMMEVFLKFSSENKDFAYLKEFYQHMDLVAHIPVRNIMPRSQNAHAIVNAGFLIKFKENDLIDKVNILYGNITPQFIHAENTEKVLIDKDPFTDDTLQLALKNLYEEIHPDSRPPEPSPEYRKLLAVALFYKAILSLCPEGKLNETYRSGGDVIKRHSSTGTQTYDTDESVWPLNKPVAKLEALVQCSGEATFANDFPTQTNEVYAAFVTADIKPGSIITGFDTTNAFKIPGVLAFYSASDIPGENNFTPTNVSFISTEEEILCSKEVQYHGQAVGIIVADREKTANNAAKLVDIKYKTSDAQPLLSISDVLASNEHQRINKIKDIEPTDTGSDVKNIINGEIILESQYHYYMEPQTCVARPTEDGFEIYSSTQYLDLTNVAVAQCLNMPVNSINVIVRRVGGGYGGKITRSSQVACGAALVSHLQGKLCRFVLPLQTNMRTVGKRVPTYCKFEDNGCSINETIALMTLNHFPNCYDTKRWSIEAYTVITDTPSTTWCRAPASTEGIAIIEYIMEKIAYTLKKDPLEVRFLNKKQGDNPIPELIEQLKKDSNFDDRLAEIKQFNEKNRWRKRSLKIMPMTYEMFYIGPFNAIVSIYHGDGSVVITHGATEMGQGINTKTAQVCAYMFGIPLERVSIKPSTSFTSPNCMGTGASVGSELVAYATTKACEILLDRLKPIREKMGNPAWEDLIREAHESGVYLQASHMYSTFEPVKPYDIYGIIAMEIELDILTGNHDIRRVDLLEDTGRSLNPEIDIGQIEGAFVMGLGYWTSEKLVYDRETGRLLTDRTWTYKPPGIKDIPADFRVYFRRNSSNKFGVLQSKATGEPSLCLASVITLAFREAVSQARRDAGYEDKWIHIGKMQLPKHLKVAAGCSGAAIFGVLFGWVIFPTILKSQLKKEMALSKKTDVRKMWEKIPFALDFKVYLFNYTNPDEIHKGALPIVKEIGPYHFEEWKEKVEVVEHDDTDTIDYKRLDTFIFNKKLSGPGLTGEEVIVLPNVFMMGIISKVYVEKPAMLNMIGKAINGIYDNPTTIFSPINVMDLLFRGTVINCNQNEFAPKAVCTALKKEGADKLIYEPNNQYRFSLFGKRNGTVDSQVITVKRGVKNVMDVGKVVALDGKTEQDIWKDQCNELIGTDGTVFPPFLTEFDRLESFSTELCRTFKPWYQKKTSYNGIKTNRYIANIGDLANDPELQCYCDEPSSCPPKGLMNMAKCMGVSMYASLPHFYGCEQDIINNVKGLSPDVNEHEIVIDFEPITGTPMVAKQRVQLSMQLLKTDKIELCKNLPDVISPLFWIEEGIALNKTFVNMLKHQLFLPKRIVGVVRWLLVSSGLLGLLACLVFHFKDNIMRFAVSDPVAATKVNPEVEQKDNSILEPAKIEI</sequence>
<name>A0A8J2WD70_9NEOP</name>
<dbReference type="InterPro" id="IPR046867">
    <property type="entry name" value="AldOxase/xan_DH_MoCoBD2"/>
</dbReference>
<evidence type="ECO:0000256" key="14">
    <source>
        <dbReference type="ARBA" id="ARBA00023002"/>
    </source>
</evidence>
<dbReference type="SMART" id="SM01008">
    <property type="entry name" value="Ald_Xan_dh_C"/>
    <property type="match status" value="2"/>
</dbReference>
<evidence type="ECO:0000256" key="21">
    <source>
        <dbReference type="SAM" id="Phobius"/>
    </source>
</evidence>
<evidence type="ECO:0000256" key="6">
    <source>
        <dbReference type="ARBA" id="ARBA00022475"/>
    </source>
</evidence>
<evidence type="ECO:0000256" key="4">
    <source>
        <dbReference type="ARBA" id="ARBA00006849"/>
    </source>
</evidence>
<protein>
    <submittedName>
        <fullName evidence="23">(African queen) hypothetical protein</fullName>
    </submittedName>
</protein>
<dbReference type="Gene3D" id="3.10.20.30">
    <property type="match status" value="2"/>
</dbReference>
<dbReference type="Gene3D" id="1.10.150.120">
    <property type="entry name" value="[2Fe-2S]-binding domain"/>
    <property type="match status" value="2"/>
</dbReference>
<keyword evidence="19" id="KW-0325">Glycoprotein</keyword>
<dbReference type="PANTHER" id="PTHR11908:SF132">
    <property type="entry name" value="ALDEHYDE OXIDASE 1-RELATED"/>
    <property type="match status" value="1"/>
</dbReference>
<gene>
    <name evidence="23" type="ORF">DCHRY22_LOCUS14546</name>
</gene>
<dbReference type="Pfam" id="PF02738">
    <property type="entry name" value="MoCoBD_1"/>
    <property type="match status" value="3"/>
</dbReference>
<keyword evidence="11" id="KW-0479">Metal-binding</keyword>
<keyword evidence="6" id="KW-1003">Cell membrane</keyword>
<dbReference type="Pfam" id="PF01130">
    <property type="entry name" value="CD36"/>
    <property type="match status" value="1"/>
</dbReference>
<dbReference type="InterPro" id="IPR036010">
    <property type="entry name" value="2Fe-2S_ferredoxin-like_sf"/>
</dbReference>
<evidence type="ECO:0000313" key="24">
    <source>
        <dbReference type="Proteomes" id="UP000789524"/>
    </source>
</evidence>